<dbReference type="EMBL" id="JAACXV010000399">
    <property type="protein sequence ID" value="KAF7278488.1"/>
    <property type="molecule type" value="Genomic_DNA"/>
</dbReference>
<proteinExistence type="predicted"/>
<dbReference type="Proteomes" id="UP000625711">
    <property type="component" value="Unassembled WGS sequence"/>
</dbReference>
<protein>
    <submittedName>
        <fullName evidence="2">Uncharacterized protein</fullName>
    </submittedName>
</protein>
<accession>A0A834MCA9</accession>
<comment type="caution">
    <text evidence="2">The sequence shown here is derived from an EMBL/GenBank/DDBJ whole genome shotgun (WGS) entry which is preliminary data.</text>
</comment>
<evidence type="ECO:0000256" key="1">
    <source>
        <dbReference type="SAM" id="MobiDB-lite"/>
    </source>
</evidence>
<organism evidence="2 3">
    <name type="scientific">Rhynchophorus ferrugineus</name>
    <name type="common">Red palm weevil</name>
    <name type="synonym">Curculio ferrugineus</name>
    <dbReference type="NCBI Taxonomy" id="354439"/>
    <lineage>
        <taxon>Eukaryota</taxon>
        <taxon>Metazoa</taxon>
        <taxon>Ecdysozoa</taxon>
        <taxon>Arthropoda</taxon>
        <taxon>Hexapoda</taxon>
        <taxon>Insecta</taxon>
        <taxon>Pterygota</taxon>
        <taxon>Neoptera</taxon>
        <taxon>Endopterygota</taxon>
        <taxon>Coleoptera</taxon>
        <taxon>Polyphaga</taxon>
        <taxon>Cucujiformia</taxon>
        <taxon>Curculionidae</taxon>
        <taxon>Dryophthorinae</taxon>
        <taxon>Rhynchophorus</taxon>
    </lineage>
</organism>
<gene>
    <name evidence="2" type="ORF">GWI33_008389</name>
</gene>
<reference evidence="2" key="1">
    <citation type="submission" date="2020-08" db="EMBL/GenBank/DDBJ databases">
        <title>Genome sequencing and assembly of the red palm weevil Rhynchophorus ferrugineus.</title>
        <authorList>
            <person name="Dias G.B."/>
            <person name="Bergman C.M."/>
            <person name="Manee M."/>
        </authorList>
    </citation>
    <scope>NUCLEOTIDE SEQUENCE</scope>
    <source>
        <strain evidence="2">AA-2017</strain>
        <tissue evidence="2">Whole larva</tissue>
    </source>
</reference>
<feature type="region of interest" description="Disordered" evidence="1">
    <location>
        <begin position="1"/>
        <end position="40"/>
    </location>
</feature>
<keyword evidence="3" id="KW-1185">Reference proteome</keyword>
<name>A0A834MCA9_RHYFE</name>
<dbReference type="AlphaFoldDB" id="A0A834MCA9"/>
<evidence type="ECO:0000313" key="2">
    <source>
        <dbReference type="EMBL" id="KAF7278488.1"/>
    </source>
</evidence>
<evidence type="ECO:0000313" key="3">
    <source>
        <dbReference type="Proteomes" id="UP000625711"/>
    </source>
</evidence>
<feature type="compositionally biased region" description="Basic and acidic residues" evidence="1">
    <location>
        <begin position="1"/>
        <end position="10"/>
    </location>
</feature>
<sequence>MTVPKKRQDGPFEGTTWPCRPRAGSRSPDNETGSSGFPRALPSLVRLDSFFDTRNLARQMKIQAVTSYIYYFYIVHVQEKHTELKSC</sequence>